<name>A0A8B6BP57_MYTGA</name>
<dbReference type="EMBL" id="UYJE01000417">
    <property type="protein sequence ID" value="VDH93051.1"/>
    <property type="molecule type" value="Genomic_DNA"/>
</dbReference>
<dbReference type="Pfam" id="PF00059">
    <property type="entry name" value="Lectin_C"/>
    <property type="match status" value="1"/>
</dbReference>
<organism evidence="3 4">
    <name type="scientific">Mytilus galloprovincialis</name>
    <name type="common">Mediterranean mussel</name>
    <dbReference type="NCBI Taxonomy" id="29158"/>
    <lineage>
        <taxon>Eukaryota</taxon>
        <taxon>Metazoa</taxon>
        <taxon>Spiralia</taxon>
        <taxon>Lophotrochozoa</taxon>
        <taxon>Mollusca</taxon>
        <taxon>Bivalvia</taxon>
        <taxon>Autobranchia</taxon>
        <taxon>Pteriomorphia</taxon>
        <taxon>Mytilida</taxon>
        <taxon>Mytiloidea</taxon>
        <taxon>Mytilidae</taxon>
        <taxon>Mytilinae</taxon>
        <taxon>Mytilus</taxon>
    </lineage>
</organism>
<reference evidence="3" key="1">
    <citation type="submission" date="2018-11" db="EMBL/GenBank/DDBJ databases">
        <authorList>
            <person name="Alioto T."/>
            <person name="Alioto T."/>
        </authorList>
    </citation>
    <scope>NUCLEOTIDE SEQUENCE</scope>
</reference>
<dbReference type="SUPFAM" id="SSF56436">
    <property type="entry name" value="C-type lectin-like"/>
    <property type="match status" value="1"/>
</dbReference>
<dbReference type="PROSITE" id="PS50041">
    <property type="entry name" value="C_TYPE_LECTIN_2"/>
    <property type="match status" value="1"/>
</dbReference>
<feature type="domain" description="C-type lectin" evidence="2">
    <location>
        <begin position="1"/>
        <end position="101"/>
    </location>
</feature>
<dbReference type="OrthoDB" id="6113286at2759"/>
<dbReference type="PROSITE" id="PS00615">
    <property type="entry name" value="C_TYPE_LECTIN_1"/>
    <property type="match status" value="1"/>
</dbReference>
<feature type="non-terminal residue" evidence="3">
    <location>
        <position position="1"/>
    </location>
</feature>
<evidence type="ECO:0000256" key="1">
    <source>
        <dbReference type="ARBA" id="ARBA00023157"/>
    </source>
</evidence>
<keyword evidence="4" id="KW-1185">Reference proteome</keyword>
<sequence>NNCNHIGGKLVEIETKEENDFIKDTLTDRNADTIYFLGGYTFNDNDGIRWINTPSQTMTFTDWATGDPNNPTTELCLGSYGLANFQWINLPCNWLESYICEFLE</sequence>
<proteinExistence type="predicted"/>
<keyword evidence="1" id="KW-1015">Disulfide bond</keyword>
<comment type="caution">
    <text evidence="3">The sequence shown here is derived from an EMBL/GenBank/DDBJ whole genome shotgun (WGS) entry which is preliminary data.</text>
</comment>
<evidence type="ECO:0000259" key="2">
    <source>
        <dbReference type="PROSITE" id="PS50041"/>
    </source>
</evidence>
<protein>
    <recommendedName>
        <fullName evidence="2">C-type lectin domain-containing protein</fullName>
    </recommendedName>
</protein>
<dbReference type="AlphaFoldDB" id="A0A8B6BP57"/>
<dbReference type="Proteomes" id="UP000596742">
    <property type="component" value="Unassembled WGS sequence"/>
</dbReference>
<dbReference type="InterPro" id="IPR016186">
    <property type="entry name" value="C-type_lectin-like/link_sf"/>
</dbReference>
<evidence type="ECO:0000313" key="4">
    <source>
        <dbReference type="Proteomes" id="UP000596742"/>
    </source>
</evidence>
<dbReference type="Gene3D" id="3.10.100.10">
    <property type="entry name" value="Mannose-Binding Protein A, subunit A"/>
    <property type="match status" value="1"/>
</dbReference>
<accession>A0A8B6BP57</accession>
<evidence type="ECO:0000313" key="3">
    <source>
        <dbReference type="EMBL" id="VDH93051.1"/>
    </source>
</evidence>
<dbReference type="InterPro" id="IPR018378">
    <property type="entry name" value="C-type_lectin_CS"/>
</dbReference>
<dbReference type="InterPro" id="IPR050111">
    <property type="entry name" value="C-type_lectin/snaclec_domain"/>
</dbReference>
<gene>
    <name evidence="3" type="ORF">MGAL_10B062996</name>
</gene>
<dbReference type="PANTHER" id="PTHR22803">
    <property type="entry name" value="MANNOSE, PHOSPHOLIPASE, LECTIN RECEPTOR RELATED"/>
    <property type="match status" value="1"/>
</dbReference>
<dbReference type="InterPro" id="IPR001304">
    <property type="entry name" value="C-type_lectin-like"/>
</dbReference>
<dbReference type="CDD" id="cd00037">
    <property type="entry name" value="CLECT"/>
    <property type="match status" value="1"/>
</dbReference>
<dbReference type="InterPro" id="IPR016187">
    <property type="entry name" value="CTDL_fold"/>
</dbReference>